<dbReference type="GO" id="GO:0004465">
    <property type="term" value="F:lipoprotein lipase activity"/>
    <property type="evidence" value="ECO:0007669"/>
    <property type="project" value="TreeGrafter"/>
</dbReference>
<dbReference type="PANTHER" id="PTHR45792">
    <property type="entry name" value="DIACYLGLYCEROL LIPASE HOMOLOG-RELATED"/>
    <property type="match status" value="1"/>
</dbReference>
<proteinExistence type="predicted"/>
<keyword evidence="3" id="KW-0443">Lipid metabolism</keyword>
<dbReference type="GO" id="GO:0032590">
    <property type="term" value="C:dendrite membrane"/>
    <property type="evidence" value="ECO:0007669"/>
    <property type="project" value="TreeGrafter"/>
</dbReference>
<sequence>MPGIILFSRRWSVGSDDFIIPAVVLLSVHCVWLLLLSIALLIVEQREWRLRCMTELHEHSVGYIVILLGCIIVEACIAVVSMRGSILNAAPRSSMQHLLYVRLGLFIVEIIWLIFGVIWIQRHYDTCTAGFAKEAVLGITICNWTVVGIVLLTTWCTFDAAGRSWVKMQRYQNSLRDGQSRYRYRRSGNSHRNWRHRCDAVNSGCAVCMCLGMNTIWLKIIFSFLLECVE</sequence>
<dbReference type="AlphaFoldDB" id="A0A443S5R6"/>
<evidence type="ECO:0000256" key="4">
    <source>
        <dbReference type="SAM" id="Phobius"/>
    </source>
</evidence>
<keyword evidence="4" id="KW-1133">Transmembrane helix</keyword>
<dbReference type="GO" id="GO:0005737">
    <property type="term" value="C:cytoplasm"/>
    <property type="evidence" value="ECO:0007669"/>
    <property type="project" value="TreeGrafter"/>
</dbReference>
<keyword evidence="1" id="KW-0378">Hydrolase</keyword>
<feature type="transmembrane region" description="Helical" evidence="4">
    <location>
        <begin position="18"/>
        <end position="43"/>
    </location>
</feature>
<evidence type="ECO:0000256" key="3">
    <source>
        <dbReference type="ARBA" id="ARBA00023098"/>
    </source>
</evidence>
<name>A0A443S5R6_9ACAR</name>
<accession>A0A443S5R6</accession>
<dbReference type="Proteomes" id="UP000288716">
    <property type="component" value="Unassembled WGS sequence"/>
</dbReference>
<protein>
    <submittedName>
        <fullName evidence="5">Sn1-specific diacylglycerol lipase alpha-like protein</fullName>
    </submittedName>
</protein>
<feature type="transmembrane region" description="Helical" evidence="4">
    <location>
        <begin position="135"/>
        <end position="158"/>
    </location>
</feature>
<keyword evidence="4" id="KW-0812">Transmembrane</keyword>
<comment type="caution">
    <text evidence="5">The sequence shown here is derived from an EMBL/GenBank/DDBJ whole genome shotgun (WGS) entry which is preliminary data.</text>
</comment>
<gene>
    <name evidence="5" type="ORF">B4U80_01181</name>
</gene>
<evidence type="ECO:0000313" key="6">
    <source>
        <dbReference type="Proteomes" id="UP000288716"/>
    </source>
</evidence>
<dbReference type="GO" id="GO:0045211">
    <property type="term" value="C:postsynaptic membrane"/>
    <property type="evidence" value="ECO:0007669"/>
    <property type="project" value="TreeGrafter"/>
</dbReference>
<reference evidence="5 6" key="1">
    <citation type="journal article" date="2018" name="Gigascience">
        <title>Genomes of trombidid mites reveal novel predicted allergens and laterally-transferred genes associated with secondary metabolism.</title>
        <authorList>
            <person name="Dong X."/>
            <person name="Chaisiri K."/>
            <person name="Xia D."/>
            <person name="Armstrong S.D."/>
            <person name="Fang Y."/>
            <person name="Donnelly M.J."/>
            <person name="Kadowaki T."/>
            <person name="McGarry J.W."/>
            <person name="Darby A.C."/>
            <person name="Makepeace B.L."/>
        </authorList>
    </citation>
    <scope>NUCLEOTIDE SEQUENCE [LARGE SCALE GENOMIC DNA]</scope>
    <source>
        <strain evidence="5">UoL-UT</strain>
    </source>
</reference>
<organism evidence="5 6">
    <name type="scientific">Leptotrombidium deliense</name>
    <dbReference type="NCBI Taxonomy" id="299467"/>
    <lineage>
        <taxon>Eukaryota</taxon>
        <taxon>Metazoa</taxon>
        <taxon>Ecdysozoa</taxon>
        <taxon>Arthropoda</taxon>
        <taxon>Chelicerata</taxon>
        <taxon>Arachnida</taxon>
        <taxon>Acari</taxon>
        <taxon>Acariformes</taxon>
        <taxon>Trombidiformes</taxon>
        <taxon>Prostigmata</taxon>
        <taxon>Anystina</taxon>
        <taxon>Parasitengona</taxon>
        <taxon>Trombiculoidea</taxon>
        <taxon>Trombiculidae</taxon>
        <taxon>Leptotrombidium</taxon>
    </lineage>
</organism>
<dbReference type="OrthoDB" id="438440at2759"/>
<dbReference type="GO" id="GO:0046340">
    <property type="term" value="P:diacylglycerol catabolic process"/>
    <property type="evidence" value="ECO:0007669"/>
    <property type="project" value="TreeGrafter"/>
</dbReference>
<feature type="transmembrane region" description="Helical" evidence="4">
    <location>
        <begin position="98"/>
        <end position="120"/>
    </location>
</feature>
<keyword evidence="6" id="KW-1185">Reference proteome</keyword>
<dbReference type="InterPro" id="IPR052214">
    <property type="entry name" value="DAG_Lipase-Related"/>
</dbReference>
<keyword evidence="2" id="KW-0442">Lipid degradation</keyword>
<evidence type="ECO:0000256" key="2">
    <source>
        <dbReference type="ARBA" id="ARBA00022963"/>
    </source>
</evidence>
<feature type="transmembrane region" description="Helical" evidence="4">
    <location>
        <begin position="63"/>
        <end position="86"/>
    </location>
</feature>
<dbReference type="VEuPathDB" id="VectorBase:LDEU009159"/>
<dbReference type="PANTHER" id="PTHR45792:SF8">
    <property type="entry name" value="DIACYLGLYCEROL LIPASE-ALPHA"/>
    <property type="match status" value="1"/>
</dbReference>
<dbReference type="EMBL" id="NCKV01007666">
    <property type="protein sequence ID" value="RWS22882.1"/>
    <property type="molecule type" value="Genomic_DNA"/>
</dbReference>
<keyword evidence="4" id="KW-0472">Membrane</keyword>
<evidence type="ECO:0000256" key="1">
    <source>
        <dbReference type="ARBA" id="ARBA00022801"/>
    </source>
</evidence>
<evidence type="ECO:0000313" key="5">
    <source>
        <dbReference type="EMBL" id="RWS22882.1"/>
    </source>
</evidence>
<dbReference type="GO" id="GO:0019369">
    <property type="term" value="P:arachidonate metabolic process"/>
    <property type="evidence" value="ECO:0007669"/>
    <property type="project" value="TreeGrafter"/>
</dbReference>